<dbReference type="EMBL" id="FJOF01000008">
    <property type="protein sequence ID" value="CZR44354.1"/>
    <property type="molecule type" value="Genomic_DNA"/>
</dbReference>
<proteinExistence type="predicted"/>
<protein>
    <submittedName>
        <fullName evidence="2">Uncharacterized protein</fullName>
    </submittedName>
</protein>
<sequence length="118" mass="13088">MDDFPSCASELLKQKLFGKQTQGPSLAMDTPLQTPAKAARPKSYAAALKGPRPPPGPTPLTMGALCRLDVKNIEEEVRAANSWTSEEPARRIKEWVFRTRAMHNGKELIHPENPPRSK</sequence>
<comment type="caution">
    <text evidence="2">The sequence shown here is derived from an EMBL/GenBank/DDBJ whole genome shotgun (WGS) entry which is preliminary data.</text>
</comment>
<feature type="compositionally biased region" description="Low complexity" evidence="1">
    <location>
        <begin position="36"/>
        <end position="50"/>
    </location>
</feature>
<evidence type="ECO:0000256" key="1">
    <source>
        <dbReference type="SAM" id="MobiDB-lite"/>
    </source>
</evidence>
<evidence type="ECO:0000313" key="3">
    <source>
        <dbReference type="Proteomes" id="UP000183971"/>
    </source>
</evidence>
<keyword evidence="3" id="KW-1185">Reference proteome</keyword>
<dbReference type="RefSeq" id="XP_031084893.1">
    <property type="nucleotide sequence ID" value="XM_031219100.1"/>
</dbReference>
<dbReference type="Proteomes" id="UP000183971">
    <property type="component" value="Unassembled WGS sequence"/>
</dbReference>
<dbReference type="GeneID" id="42058970"/>
<reference evidence="3" key="1">
    <citation type="journal article" date="2016" name="Genome Biol. Evol.">
        <title>Comparative 'omics' of the Fusarium fujikuroi species complex highlights differences in genetic potential and metabolite synthesis.</title>
        <authorList>
            <person name="Niehaus E.-M."/>
            <person name="Muensterkoetter M."/>
            <person name="Proctor R.H."/>
            <person name="Brown D.W."/>
            <person name="Sharon A."/>
            <person name="Idan Y."/>
            <person name="Oren-Young L."/>
            <person name="Sieber C.M."/>
            <person name="Novak O."/>
            <person name="Pencik A."/>
            <person name="Tarkowska D."/>
            <person name="Hromadova K."/>
            <person name="Freeman S."/>
            <person name="Maymon M."/>
            <person name="Elazar M."/>
            <person name="Youssef S.A."/>
            <person name="El-Shabrawy E.S.M."/>
            <person name="Shalaby A.B.A."/>
            <person name="Houterman P."/>
            <person name="Brock N.L."/>
            <person name="Burkhardt I."/>
            <person name="Tsavkelova E.A."/>
            <person name="Dickschat J.S."/>
            <person name="Galuszka P."/>
            <person name="Gueldener U."/>
            <person name="Tudzynski B."/>
        </authorList>
    </citation>
    <scope>NUCLEOTIDE SEQUENCE [LARGE SCALE GENOMIC DNA]</scope>
    <source>
        <strain evidence="3">ET1</strain>
    </source>
</reference>
<feature type="region of interest" description="Disordered" evidence="1">
    <location>
        <begin position="18"/>
        <end position="60"/>
    </location>
</feature>
<evidence type="ECO:0000313" key="2">
    <source>
        <dbReference type="EMBL" id="CZR44354.1"/>
    </source>
</evidence>
<dbReference type="VEuPathDB" id="FungiDB:FPRO_14112"/>
<name>A0A1L7VV93_FUSPR</name>
<dbReference type="AlphaFoldDB" id="A0A1L7VV93"/>
<organism evidence="2 3">
    <name type="scientific">Fusarium proliferatum (strain ET1)</name>
    <name type="common">Orchid endophyte fungus</name>
    <dbReference type="NCBI Taxonomy" id="1227346"/>
    <lineage>
        <taxon>Eukaryota</taxon>
        <taxon>Fungi</taxon>
        <taxon>Dikarya</taxon>
        <taxon>Ascomycota</taxon>
        <taxon>Pezizomycotina</taxon>
        <taxon>Sordariomycetes</taxon>
        <taxon>Hypocreomycetidae</taxon>
        <taxon>Hypocreales</taxon>
        <taxon>Nectriaceae</taxon>
        <taxon>Fusarium</taxon>
        <taxon>Fusarium fujikuroi species complex</taxon>
    </lineage>
</organism>
<gene>
    <name evidence="2" type="ORF">FPRO_14112</name>
</gene>
<accession>A0A1L7VV93</accession>